<dbReference type="RefSeq" id="XP_056065840.1">
    <property type="nucleotide sequence ID" value="XM_056220537.1"/>
</dbReference>
<dbReference type="AlphaFoldDB" id="A0A9W9C534"/>
<feature type="compositionally biased region" description="Polar residues" evidence="1">
    <location>
        <begin position="284"/>
        <end position="297"/>
    </location>
</feature>
<reference evidence="2" key="1">
    <citation type="submission" date="2022-10" db="EMBL/GenBank/DDBJ databases">
        <title>Tapping the CABI collections for fungal endophytes: first genome assemblies for Collariella, Neodidymelliopsis, Ascochyta clinopodiicola, Didymella pomorum, Didymosphaeria variabile, Neocosmospora piperis and Neocucurbitaria cava.</title>
        <authorList>
            <person name="Hill R."/>
        </authorList>
    </citation>
    <scope>NUCLEOTIDE SEQUENCE</scope>
    <source>
        <strain evidence="2">IMI 356815</strain>
    </source>
</reference>
<feature type="region of interest" description="Disordered" evidence="1">
    <location>
        <begin position="67"/>
        <end position="110"/>
    </location>
</feature>
<gene>
    <name evidence="2" type="ORF">N0V89_011811</name>
</gene>
<organism evidence="2 3">
    <name type="scientific">Didymosphaeria variabile</name>
    <dbReference type="NCBI Taxonomy" id="1932322"/>
    <lineage>
        <taxon>Eukaryota</taxon>
        <taxon>Fungi</taxon>
        <taxon>Dikarya</taxon>
        <taxon>Ascomycota</taxon>
        <taxon>Pezizomycotina</taxon>
        <taxon>Dothideomycetes</taxon>
        <taxon>Pleosporomycetidae</taxon>
        <taxon>Pleosporales</taxon>
        <taxon>Massarineae</taxon>
        <taxon>Didymosphaeriaceae</taxon>
        <taxon>Didymosphaeria</taxon>
    </lineage>
</organism>
<dbReference type="GeneID" id="80915341"/>
<accession>A0A9W9C534</accession>
<keyword evidence="3" id="KW-1185">Reference proteome</keyword>
<feature type="region of interest" description="Disordered" evidence="1">
    <location>
        <begin position="260"/>
        <end position="324"/>
    </location>
</feature>
<proteinExistence type="predicted"/>
<comment type="caution">
    <text evidence="2">The sequence shown here is derived from an EMBL/GenBank/DDBJ whole genome shotgun (WGS) entry which is preliminary data.</text>
</comment>
<feature type="compositionally biased region" description="Basic and acidic residues" evidence="1">
    <location>
        <begin position="67"/>
        <end position="82"/>
    </location>
</feature>
<evidence type="ECO:0000313" key="2">
    <source>
        <dbReference type="EMBL" id="KAJ4345676.1"/>
    </source>
</evidence>
<sequence length="324" mass="36718">MLLQELPLDFTFVKSSYQSQVQQVVRDNAGDGTTTTGLRANEVTVMALNEIAVAHGRGFFWHFPNRDRLKNDRDTTNHGKENKKTRKRMEKEEEPAVPQQVPPDRMAETTKPTFPTITYMDYRWSGEARERFRKTPHRARYLLCDGLLNPPAQGQSAHRVHCIQYASHALYQVFATGRPSLVVLQMDSAFYAMSTRDMEALCGGRMRHNGMQFSQVSKLWGVDEHNVEDFSCADVESLYARLIDLCERDRQSDPITVEELSRRIPRPRAPPKPAQLLGWAIGEQGNNRSGPKSSKGSTRPRRKGREDEQRAGACVVEGIELGSS</sequence>
<dbReference type="Proteomes" id="UP001140513">
    <property type="component" value="Unassembled WGS sequence"/>
</dbReference>
<dbReference type="EMBL" id="JAPEUX010000009">
    <property type="protein sequence ID" value="KAJ4345676.1"/>
    <property type="molecule type" value="Genomic_DNA"/>
</dbReference>
<evidence type="ECO:0000256" key="1">
    <source>
        <dbReference type="SAM" id="MobiDB-lite"/>
    </source>
</evidence>
<protein>
    <submittedName>
        <fullName evidence="2">Uncharacterized protein</fullName>
    </submittedName>
</protein>
<evidence type="ECO:0000313" key="3">
    <source>
        <dbReference type="Proteomes" id="UP001140513"/>
    </source>
</evidence>
<dbReference type="OrthoDB" id="3693960at2759"/>
<name>A0A9W9C534_9PLEO</name>